<protein>
    <recommendedName>
        <fullName evidence="3">DUF3108 domain-containing protein</fullName>
    </recommendedName>
</protein>
<accession>A0A0C1L3H7</accession>
<sequence length="264" mass="30519">MRRFFLAVICTLLLSKRLDAGSEFCGLRNIAFQNGESITMKVFYTLAGMYIGAGEANFLVSLKKLDNKTVYHVIGDGKTYSFYDSFFKVRDRYESFIDTASLQPYRFIRNVYEGGYTKYQTVNFNHATNQAHTNDGVFNVPNCVQDVVSSMYYARNIDFNRYKPGDKIYFNMFLDNETYNLYIRYLGKETIKTKYGKFRAIKFKPLLVKGTIFEGGEKMVVWVSDDANKIPLRVESPISVGSVKVDMMSYRNLRYPLTSLVDVR</sequence>
<name>A0A0C1L3H7_9BACT</name>
<dbReference type="Proteomes" id="UP000031408">
    <property type="component" value="Unassembled WGS sequence"/>
</dbReference>
<dbReference type="Pfam" id="PF11306">
    <property type="entry name" value="DUF3108"/>
    <property type="match status" value="1"/>
</dbReference>
<dbReference type="AlphaFoldDB" id="A0A0C1L3H7"/>
<gene>
    <name evidence="1" type="ORF">OI18_10415</name>
</gene>
<evidence type="ECO:0000313" key="1">
    <source>
        <dbReference type="EMBL" id="KIC94527.1"/>
    </source>
</evidence>
<organism evidence="1 2">
    <name type="scientific">Flavihumibacter solisilvae</name>
    <dbReference type="NCBI Taxonomy" id="1349421"/>
    <lineage>
        <taxon>Bacteria</taxon>
        <taxon>Pseudomonadati</taxon>
        <taxon>Bacteroidota</taxon>
        <taxon>Chitinophagia</taxon>
        <taxon>Chitinophagales</taxon>
        <taxon>Chitinophagaceae</taxon>
        <taxon>Flavihumibacter</taxon>
    </lineage>
</organism>
<dbReference type="RefSeq" id="WP_039139695.1">
    <property type="nucleotide sequence ID" value="NZ_JSVC01000011.1"/>
</dbReference>
<evidence type="ECO:0008006" key="3">
    <source>
        <dbReference type="Google" id="ProtNLM"/>
    </source>
</evidence>
<evidence type="ECO:0000313" key="2">
    <source>
        <dbReference type="Proteomes" id="UP000031408"/>
    </source>
</evidence>
<dbReference type="EMBL" id="JSVC01000011">
    <property type="protein sequence ID" value="KIC94527.1"/>
    <property type="molecule type" value="Genomic_DNA"/>
</dbReference>
<dbReference type="InterPro" id="IPR021457">
    <property type="entry name" value="DUF3108"/>
</dbReference>
<dbReference type="STRING" id="1349421.OI18_10415"/>
<keyword evidence="2" id="KW-1185">Reference proteome</keyword>
<comment type="caution">
    <text evidence="1">The sequence shown here is derived from an EMBL/GenBank/DDBJ whole genome shotgun (WGS) entry which is preliminary data.</text>
</comment>
<proteinExistence type="predicted"/>
<dbReference type="OrthoDB" id="9808473at2"/>
<reference evidence="1 2" key="1">
    <citation type="submission" date="2014-11" db="EMBL/GenBank/DDBJ databases">
        <title>Genome sequence of Flavihumibacter solisilvae 3-3.</title>
        <authorList>
            <person name="Zhou G."/>
            <person name="Li M."/>
            <person name="Wang G."/>
        </authorList>
    </citation>
    <scope>NUCLEOTIDE SEQUENCE [LARGE SCALE GENOMIC DNA]</scope>
    <source>
        <strain evidence="1 2">3-3</strain>
    </source>
</reference>